<dbReference type="AlphaFoldDB" id="A0A8S3Z3R9"/>
<dbReference type="EMBL" id="CAJHNH020001212">
    <property type="protein sequence ID" value="CAG5122012.1"/>
    <property type="molecule type" value="Genomic_DNA"/>
</dbReference>
<feature type="transmembrane region" description="Helical" evidence="6">
    <location>
        <begin position="78"/>
        <end position="102"/>
    </location>
</feature>
<accession>A0A8S3Z3R9</accession>
<keyword evidence="3 6" id="KW-0812">Transmembrane</keyword>
<evidence type="ECO:0000256" key="2">
    <source>
        <dbReference type="ARBA" id="ARBA00006840"/>
    </source>
</evidence>
<organism evidence="7 8">
    <name type="scientific">Candidula unifasciata</name>
    <dbReference type="NCBI Taxonomy" id="100452"/>
    <lineage>
        <taxon>Eukaryota</taxon>
        <taxon>Metazoa</taxon>
        <taxon>Spiralia</taxon>
        <taxon>Lophotrochozoa</taxon>
        <taxon>Mollusca</taxon>
        <taxon>Gastropoda</taxon>
        <taxon>Heterobranchia</taxon>
        <taxon>Euthyneura</taxon>
        <taxon>Panpulmonata</taxon>
        <taxon>Eupulmonata</taxon>
        <taxon>Stylommatophora</taxon>
        <taxon>Helicina</taxon>
        <taxon>Helicoidea</taxon>
        <taxon>Geomitridae</taxon>
        <taxon>Candidula</taxon>
    </lineage>
</organism>
<feature type="transmembrane region" description="Helical" evidence="6">
    <location>
        <begin position="7"/>
        <end position="28"/>
    </location>
</feature>
<evidence type="ECO:0000256" key="6">
    <source>
        <dbReference type="RuleBase" id="RU361218"/>
    </source>
</evidence>
<proteinExistence type="inferred from homology"/>
<protein>
    <recommendedName>
        <fullName evidence="6">Tetraspanin</fullName>
    </recommendedName>
</protein>
<keyword evidence="8" id="KW-1185">Reference proteome</keyword>
<dbReference type="GO" id="GO:0016020">
    <property type="term" value="C:membrane"/>
    <property type="evidence" value="ECO:0007669"/>
    <property type="project" value="UniProtKB-SubCell"/>
</dbReference>
<evidence type="ECO:0000256" key="5">
    <source>
        <dbReference type="ARBA" id="ARBA00023136"/>
    </source>
</evidence>
<dbReference type="InterPro" id="IPR000301">
    <property type="entry name" value="Tetraspanin_animals"/>
</dbReference>
<evidence type="ECO:0000313" key="7">
    <source>
        <dbReference type="EMBL" id="CAG5122012.1"/>
    </source>
</evidence>
<evidence type="ECO:0000256" key="3">
    <source>
        <dbReference type="ARBA" id="ARBA00022692"/>
    </source>
</evidence>
<evidence type="ECO:0000256" key="4">
    <source>
        <dbReference type="ARBA" id="ARBA00022989"/>
    </source>
</evidence>
<dbReference type="PRINTS" id="PR00259">
    <property type="entry name" value="TMFOUR"/>
</dbReference>
<keyword evidence="5 6" id="KW-0472">Membrane</keyword>
<comment type="caution">
    <text evidence="7">The sequence shown here is derived from an EMBL/GenBank/DDBJ whole genome shotgun (WGS) entry which is preliminary data.</text>
</comment>
<evidence type="ECO:0000313" key="8">
    <source>
        <dbReference type="Proteomes" id="UP000678393"/>
    </source>
</evidence>
<feature type="transmembrane region" description="Helical" evidence="6">
    <location>
        <begin position="259"/>
        <end position="285"/>
    </location>
</feature>
<dbReference type="SUPFAM" id="SSF48652">
    <property type="entry name" value="Tetraspanin"/>
    <property type="match status" value="1"/>
</dbReference>
<dbReference type="PANTHER" id="PTHR19282">
    <property type="entry name" value="TETRASPANIN"/>
    <property type="match status" value="1"/>
</dbReference>
<evidence type="ECO:0000256" key="1">
    <source>
        <dbReference type="ARBA" id="ARBA00004141"/>
    </source>
</evidence>
<dbReference type="PIRSF" id="PIRSF002419">
    <property type="entry name" value="Tetraspanin"/>
    <property type="match status" value="1"/>
</dbReference>
<dbReference type="InterPro" id="IPR018499">
    <property type="entry name" value="Tetraspanin/Peripherin"/>
</dbReference>
<comment type="subcellular location">
    <subcellularLocation>
        <location evidence="1 6">Membrane</location>
        <topology evidence="1 6">Multi-pass membrane protein</topology>
    </subcellularLocation>
</comment>
<dbReference type="Gene3D" id="1.10.1450.10">
    <property type="entry name" value="Tetraspanin"/>
    <property type="match status" value="1"/>
</dbReference>
<dbReference type="PANTHER" id="PTHR19282:SF452">
    <property type="entry name" value="LD03691P"/>
    <property type="match status" value="1"/>
</dbReference>
<dbReference type="Proteomes" id="UP000678393">
    <property type="component" value="Unassembled WGS sequence"/>
</dbReference>
<sequence>MNCFRILLYLFNILFIILGIILVAIGIWTAVEKIYVSHVIGDNLFAAASYLIIAVGIFLILICIVGILVLWKDKRKWLITYLCLLILSFVILITAAVLAIVFKGEVESVMVNNMRRSMINGYGKDRDITSAWDQLQSQLHCCAVSETVLSPSPLFNFPYVDGSSPQNLDERAKQDSWAIYKRTEFYKNQLMVGENERKYVPPSCCVYDDKLRGYKNVKTCQYFSLGPPVNYAAGHQNENLHYTGCYEKGKQFVLEQSDILVAIGFVFAFLMVAGMVLTFFVIRSATDDGSKHRRRPNSVVV</sequence>
<name>A0A8S3Z3R9_9EUPU</name>
<dbReference type="InterPro" id="IPR008952">
    <property type="entry name" value="Tetraspanin_EC2_sf"/>
</dbReference>
<gene>
    <name evidence="7" type="ORF">CUNI_LOCUS7570</name>
</gene>
<dbReference type="Pfam" id="PF00335">
    <property type="entry name" value="Tetraspanin"/>
    <property type="match status" value="1"/>
</dbReference>
<keyword evidence="4 6" id="KW-1133">Transmembrane helix</keyword>
<dbReference type="OrthoDB" id="438211at2759"/>
<feature type="transmembrane region" description="Helical" evidence="6">
    <location>
        <begin position="48"/>
        <end position="71"/>
    </location>
</feature>
<comment type="similarity">
    <text evidence="2 6">Belongs to the tetraspanin (TM4SF) family.</text>
</comment>
<reference evidence="7" key="1">
    <citation type="submission" date="2021-04" db="EMBL/GenBank/DDBJ databases">
        <authorList>
            <consortium name="Molecular Ecology Group"/>
        </authorList>
    </citation>
    <scope>NUCLEOTIDE SEQUENCE</scope>
</reference>